<organism evidence="3 4">
    <name type="scientific">Albidiferax ferrireducens (strain ATCC BAA-621 / DSM 15236 / T118)</name>
    <name type="common">Rhodoferax ferrireducens</name>
    <dbReference type="NCBI Taxonomy" id="338969"/>
    <lineage>
        <taxon>Bacteria</taxon>
        <taxon>Pseudomonadati</taxon>
        <taxon>Pseudomonadota</taxon>
        <taxon>Betaproteobacteria</taxon>
        <taxon>Burkholderiales</taxon>
        <taxon>Comamonadaceae</taxon>
        <taxon>Rhodoferax</taxon>
    </lineage>
</organism>
<sequence>MFERPDLARSGALAPQPREATPAAQAGLPDAWRQAHVGHWLGQALQKFDARVLALMARNDDVPLALSNLAARGRLSASHIHITRHLAQGGARLTELAQRAGMTKQAMGKLVDQCEAWGLVLRVPDAHDARARSIVFTPVGLSWLQAYRQAVVQAQAELRTAVGTEVATVMALGLEAYAA</sequence>
<proteinExistence type="predicted"/>
<feature type="domain" description="HTH marR-type" evidence="2">
    <location>
        <begin position="86"/>
        <end position="131"/>
    </location>
</feature>
<dbReference type="GO" id="GO:0003700">
    <property type="term" value="F:DNA-binding transcription factor activity"/>
    <property type="evidence" value="ECO:0007669"/>
    <property type="project" value="InterPro"/>
</dbReference>
<gene>
    <name evidence="3" type="ordered locus">Rfer_3949</name>
</gene>
<dbReference type="InterPro" id="IPR000835">
    <property type="entry name" value="HTH_MarR-typ"/>
</dbReference>
<dbReference type="AlphaFoldDB" id="Q21RF5"/>
<name>Q21RF5_ALBFT</name>
<dbReference type="OrthoDB" id="122135at2"/>
<dbReference type="EMBL" id="CP000267">
    <property type="protein sequence ID" value="ABD71648.1"/>
    <property type="molecule type" value="Genomic_DNA"/>
</dbReference>
<dbReference type="Proteomes" id="UP000008332">
    <property type="component" value="Chromosome"/>
</dbReference>
<dbReference type="InterPro" id="IPR036390">
    <property type="entry name" value="WH_DNA-bd_sf"/>
</dbReference>
<protein>
    <submittedName>
        <fullName evidence="3">Transcriptional regulator, MarR family</fullName>
    </submittedName>
</protein>
<accession>Q21RF5</accession>
<keyword evidence="4" id="KW-1185">Reference proteome</keyword>
<dbReference type="Gene3D" id="1.10.10.10">
    <property type="entry name" value="Winged helix-like DNA-binding domain superfamily/Winged helix DNA-binding domain"/>
    <property type="match status" value="1"/>
</dbReference>
<evidence type="ECO:0000256" key="1">
    <source>
        <dbReference type="SAM" id="MobiDB-lite"/>
    </source>
</evidence>
<feature type="region of interest" description="Disordered" evidence="1">
    <location>
        <begin position="1"/>
        <end position="25"/>
    </location>
</feature>
<dbReference type="KEGG" id="rfr:Rfer_3949"/>
<evidence type="ECO:0000259" key="2">
    <source>
        <dbReference type="Pfam" id="PF12802"/>
    </source>
</evidence>
<dbReference type="STRING" id="338969.Rfer_3949"/>
<dbReference type="HOGENOM" id="CLU_083287_7_0_4"/>
<dbReference type="PANTHER" id="PTHR33164:SF57">
    <property type="entry name" value="MARR-FAMILY TRANSCRIPTIONAL REGULATOR"/>
    <property type="match status" value="1"/>
</dbReference>
<dbReference type="Pfam" id="PF12802">
    <property type="entry name" value="MarR_2"/>
    <property type="match status" value="1"/>
</dbReference>
<dbReference type="InterPro" id="IPR036388">
    <property type="entry name" value="WH-like_DNA-bd_sf"/>
</dbReference>
<dbReference type="PANTHER" id="PTHR33164">
    <property type="entry name" value="TRANSCRIPTIONAL REGULATOR, MARR FAMILY"/>
    <property type="match status" value="1"/>
</dbReference>
<dbReference type="RefSeq" id="WP_011466210.1">
    <property type="nucleotide sequence ID" value="NC_007908.1"/>
</dbReference>
<evidence type="ECO:0000313" key="4">
    <source>
        <dbReference type="Proteomes" id="UP000008332"/>
    </source>
</evidence>
<dbReference type="eggNOG" id="COG1846">
    <property type="taxonomic scope" value="Bacteria"/>
</dbReference>
<reference evidence="4" key="1">
    <citation type="submission" date="2006-02" db="EMBL/GenBank/DDBJ databases">
        <title>Complete sequence of chromosome of Rhodoferax ferrireducens DSM 15236.</title>
        <authorList>
            <person name="Copeland A."/>
            <person name="Lucas S."/>
            <person name="Lapidus A."/>
            <person name="Barry K."/>
            <person name="Detter J.C."/>
            <person name="Glavina del Rio T."/>
            <person name="Hammon N."/>
            <person name="Israni S."/>
            <person name="Pitluck S."/>
            <person name="Brettin T."/>
            <person name="Bruce D."/>
            <person name="Han C."/>
            <person name="Tapia R."/>
            <person name="Gilna P."/>
            <person name="Kiss H."/>
            <person name="Schmutz J."/>
            <person name="Larimer F."/>
            <person name="Land M."/>
            <person name="Kyrpides N."/>
            <person name="Ivanova N."/>
            <person name="Richardson P."/>
        </authorList>
    </citation>
    <scope>NUCLEOTIDE SEQUENCE [LARGE SCALE GENOMIC DNA]</scope>
    <source>
        <strain evidence="4">ATCC BAA-621 / DSM 15236 / T118</strain>
    </source>
</reference>
<dbReference type="InterPro" id="IPR039422">
    <property type="entry name" value="MarR/SlyA-like"/>
</dbReference>
<dbReference type="GO" id="GO:0006950">
    <property type="term" value="P:response to stress"/>
    <property type="evidence" value="ECO:0007669"/>
    <property type="project" value="TreeGrafter"/>
</dbReference>
<evidence type="ECO:0000313" key="3">
    <source>
        <dbReference type="EMBL" id="ABD71648.1"/>
    </source>
</evidence>
<dbReference type="SUPFAM" id="SSF46785">
    <property type="entry name" value="Winged helix' DNA-binding domain"/>
    <property type="match status" value="1"/>
</dbReference>